<dbReference type="EMBL" id="FOEF01000003">
    <property type="protein sequence ID" value="SEO99113.1"/>
    <property type="molecule type" value="Genomic_DNA"/>
</dbReference>
<evidence type="ECO:0000256" key="1">
    <source>
        <dbReference type="SAM" id="MobiDB-lite"/>
    </source>
</evidence>
<keyword evidence="2" id="KW-0808">Transferase</keyword>
<evidence type="ECO:0000313" key="3">
    <source>
        <dbReference type="Proteomes" id="UP000198582"/>
    </source>
</evidence>
<proteinExistence type="predicted"/>
<dbReference type="GO" id="GO:0016740">
    <property type="term" value="F:transferase activity"/>
    <property type="evidence" value="ECO:0007669"/>
    <property type="project" value="UniProtKB-KW"/>
</dbReference>
<gene>
    <name evidence="2" type="ORF">SAMN04489732_103109</name>
</gene>
<dbReference type="PANTHER" id="PTHR34822:SF1">
    <property type="entry name" value="GRPB FAMILY PROTEIN"/>
    <property type="match status" value="1"/>
</dbReference>
<protein>
    <submittedName>
        <fullName evidence="2">GrpB domain, predicted nucleotidyltransferase, UPF0157 family</fullName>
    </submittedName>
</protein>
<dbReference type="SUPFAM" id="SSF81301">
    <property type="entry name" value="Nucleotidyltransferase"/>
    <property type="match status" value="1"/>
</dbReference>
<dbReference type="Proteomes" id="UP000198582">
    <property type="component" value="Unassembled WGS sequence"/>
</dbReference>
<dbReference type="InterPro" id="IPR043519">
    <property type="entry name" value="NT_sf"/>
</dbReference>
<dbReference type="Pfam" id="PF04229">
    <property type="entry name" value="GrpB"/>
    <property type="match status" value="1"/>
</dbReference>
<dbReference type="AlphaFoldDB" id="A0A1H8U8D4"/>
<name>A0A1H8U8D4_9PSEU</name>
<dbReference type="PANTHER" id="PTHR34822">
    <property type="entry name" value="GRPB DOMAIN PROTEIN (AFU_ORTHOLOGUE AFUA_1G01530)"/>
    <property type="match status" value="1"/>
</dbReference>
<dbReference type="STRING" id="394193.SAMN04489732_103109"/>
<feature type="region of interest" description="Disordered" evidence="1">
    <location>
        <begin position="1"/>
        <end position="24"/>
    </location>
</feature>
<accession>A0A1H8U8D4</accession>
<organism evidence="2 3">
    <name type="scientific">Amycolatopsis saalfeldensis</name>
    <dbReference type="NCBI Taxonomy" id="394193"/>
    <lineage>
        <taxon>Bacteria</taxon>
        <taxon>Bacillati</taxon>
        <taxon>Actinomycetota</taxon>
        <taxon>Actinomycetes</taxon>
        <taxon>Pseudonocardiales</taxon>
        <taxon>Pseudonocardiaceae</taxon>
        <taxon>Amycolatopsis</taxon>
    </lineage>
</organism>
<reference evidence="2 3" key="1">
    <citation type="submission" date="2016-10" db="EMBL/GenBank/DDBJ databases">
        <authorList>
            <person name="de Groot N.N."/>
        </authorList>
    </citation>
    <scope>NUCLEOTIDE SEQUENCE [LARGE SCALE GENOMIC DNA]</scope>
    <source>
        <strain evidence="2 3">DSM 44993</strain>
    </source>
</reference>
<dbReference type="Gene3D" id="3.30.460.10">
    <property type="entry name" value="Beta Polymerase, domain 2"/>
    <property type="match status" value="1"/>
</dbReference>
<keyword evidence="3" id="KW-1185">Reference proteome</keyword>
<sequence>MAAGNVRGVTDPPPWAFEKPEIHPPDPSWAARGAAVRARIADLLAPWLAEGVDHIGSTSVPGLAAKPVLDVMASVRDLDEVVAAARARLEREGWCYVPPDLDVGAPWRRFFVQPDETGRHRRAHLHVLPSGHPRRTAQLTFRDALRADPSLAAEYTALKRELTRTASDREAYTQGKTEFVHRVLALRRED</sequence>
<dbReference type="InterPro" id="IPR007344">
    <property type="entry name" value="GrpB/CoaE"/>
</dbReference>
<evidence type="ECO:0000313" key="2">
    <source>
        <dbReference type="EMBL" id="SEO99113.1"/>
    </source>
</evidence>